<keyword evidence="4" id="KW-0862">Zinc</keyword>
<feature type="transmembrane region" description="Helical" evidence="12">
    <location>
        <begin position="157"/>
        <end position="177"/>
    </location>
</feature>
<evidence type="ECO:0000256" key="1">
    <source>
        <dbReference type="ARBA" id="ARBA00004166"/>
    </source>
</evidence>
<dbReference type="InterPro" id="IPR027469">
    <property type="entry name" value="Cation_efflux_TMD_sf"/>
</dbReference>
<dbReference type="Pfam" id="PF01545">
    <property type="entry name" value="Cation_efflux"/>
    <property type="match status" value="1"/>
</dbReference>
<dbReference type="InterPro" id="IPR052005">
    <property type="entry name" value="CDF_SLC30A"/>
</dbReference>
<feature type="compositionally biased region" description="Basic and acidic residues" evidence="11">
    <location>
        <begin position="333"/>
        <end position="387"/>
    </location>
</feature>
<keyword evidence="6" id="KW-0333">Golgi apparatus</keyword>
<evidence type="ECO:0000256" key="7">
    <source>
        <dbReference type="ARBA" id="ARBA00023065"/>
    </source>
</evidence>
<evidence type="ECO:0000313" key="14">
    <source>
        <dbReference type="Proteomes" id="UP000887540"/>
    </source>
</evidence>
<name>A0A914CLS9_9BILA</name>
<dbReference type="GO" id="GO:0005794">
    <property type="term" value="C:Golgi apparatus"/>
    <property type="evidence" value="ECO:0007669"/>
    <property type="project" value="UniProtKB-SubCell"/>
</dbReference>
<keyword evidence="7" id="KW-0406">Ion transport</keyword>
<evidence type="ECO:0000256" key="10">
    <source>
        <dbReference type="ARBA" id="ARBA00045455"/>
    </source>
</evidence>
<dbReference type="WBParaSite" id="ACRNAN_scaffold1225.g24739.t1">
    <property type="protein sequence ID" value="ACRNAN_scaffold1225.g24739.t1"/>
    <property type="gene ID" value="ACRNAN_scaffold1225.g24739"/>
</dbReference>
<feature type="transmembrane region" description="Helical" evidence="12">
    <location>
        <begin position="134"/>
        <end position="151"/>
    </location>
</feature>
<evidence type="ECO:0000256" key="12">
    <source>
        <dbReference type="SAM" id="Phobius"/>
    </source>
</evidence>
<dbReference type="GO" id="GO:0006829">
    <property type="term" value="P:zinc ion transport"/>
    <property type="evidence" value="ECO:0007669"/>
    <property type="project" value="TreeGrafter"/>
</dbReference>
<dbReference type="PANTHER" id="PTHR46531">
    <property type="entry name" value="ZINC TRANSPORTER 6"/>
    <property type="match status" value="1"/>
</dbReference>
<dbReference type="AlphaFoldDB" id="A0A914CLS9"/>
<dbReference type="Proteomes" id="UP000887540">
    <property type="component" value="Unplaced"/>
</dbReference>
<organism evidence="14 15">
    <name type="scientific">Acrobeloides nanus</name>
    <dbReference type="NCBI Taxonomy" id="290746"/>
    <lineage>
        <taxon>Eukaryota</taxon>
        <taxon>Metazoa</taxon>
        <taxon>Ecdysozoa</taxon>
        <taxon>Nematoda</taxon>
        <taxon>Chromadorea</taxon>
        <taxon>Rhabditida</taxon>
        <taxon>Tylenchina</taxon>
        <taxon>Cephalobomorpha</taxon>
        <taxon>Cephaloboidea</taxon>
        <taxon>Cephalobidae</taxon>
        <taxon>Acrobeloides</taxon>
    </lineage>
</organism>
<comment type="subcellular location">
    <subcellularLocation>
        <location evidence="1">Golgi apparatus</location>
        <location evidence="1">trans-Golgi network membrane</location>
        <topology evidence="1">Multi-pass membrane protein</topology>
    </subcellularLocation>
</comment>
<proteinExistence type="predicted"/>
<dbReference type="GO" id="GO:0008324">
    <property type="term" value="F:monoatomic cation transmembrane transporter activity"/>
    <property type="evidence" value="ECO:0007669"/>
    <property type="project" value="InterPro"/>
</dbReference>
<keyword evidence="14" id="KW-1185">Reference proteome</keyword>
<feature type="domain" description="Cation efflux protein transmembrane" evidence="13">
    <location>
        <begin position="4"/>
        <end position="186"/>
    </location>
</feature>
<keyword evidence="3 12" id="KW-0812">Transmembrane</keyword>
<evidence type="ECO:0000256" key="6">
    <source>
        <dbReference type="ARBA" id="ARBA00023034"/>
    </source>
</evidence>
<dbReference type="SUPFAM" id="SSF161111">
    <property type="entry name" value="Cation efflux protein transmembrane domain-like"/>
    <property type="match status" value="1"/>
</dbReference>
<dbReference type="GO" id="GO:0016020">
    <property type="term" value="C:membrane"/>
    <property type="evidence" value="ECO:0007669"/>
    <property type="project" value="InterPro"/>
</dbReference>
<feature type="transmembrane region" description="Helical" evidence="12">
    <location>
        <begin position="69"/>
        <end position="88"/>
    </location>
</feature>
<keyword evidence="2" id="KW-0813">Transport</keyword>
<feature type="transmembrane region" description="Helical" evidence="12">
    <location>
        <begin position="20"/>
        <end position="38"/>
    </location>
</feature>
<keyword evidence="5 12" id="KW-1133">Transmembrane helix</keyword>
<comment type="function">
    <text evidence="10">Has probably no intrinsic transporter activity but together with SLC30A5 forms a functional zinc ion:proton antiporter heterodimer, mediating zinc entry into the lumen of organelles along the secretory pathway. As part of that zinc ion:proton antiporter, contributes to zinc ion homeostasis within the early secretory pathway and regulates the activation and folding of enzymes like alkaline phosphatases and enzymes involved in phosphatidylinositol glycan anchor biosynthesis.</text>
</comment>
<evidence type="ECO:0000256" key="9">
    <source>
        <dbReference type="ARBA" id="ARBA00038600"/>
    </source>
</evidence>
<dbReference type="Gene3D" id="1.20.1510.10">
    <property type="entry name" value="Cation efflux protein transmembrane domain"/>
    <property type="match status" value="1"/>
</dbReference>
<keyword evidence="8 12" id="KW-0472">Membrane</keyword>
<evidence type="ECO:0000256" key="4">
    <source>
        <dbReference type="ARBA" id="ARBA00022833"/>
    </source>
</evidence>
<protein>
    <recommendedName>
        <fullName evidence="13">Cation efflux protein transmembrane domain-containing protein</fullName>
    </recommendedName>
</protein>
<evidence type="ECO:0000256" key="11">
    <source>
        <dbReference type="SAM" id="MobiDB-lite"/>
    </source>
</evidence>
<accession>A0A914CLS9</accession>
<evidence type="ECO:0000256" key="2">
    <source>
        <dbReference type="ARBA" id="ARBA00022448"/>
    </source>
</evidence>
<evidence type="ECO:0000256" key="8">
    <source>
        <dbReference type="ARBA" id="ARBA00023136"/>
    </source>
</evidence>
<sequence>MTVSQHPTEKYTFGLARAPVLAVFSTTVLAQLSSVFLVKESVERLIVVEDESHGHGHGHAHASTSTNHYFYSGALAGSISLLLAAYTLKNQAFQHVLMVSQSSSLQEHAADLSRAICYLVPGLSRILLPRINSMTLLAVSTSFCCFITNWFSDQYPWFDSAVALVFAITVFTTMTPLTTYTGRILLQTTPPHVHNQIDRCISEASTVDGVLELKNAHFWQLDFNSIAGTVDVRVRRDADDQMVLSLVTEKLCSVINVLTIQVVKDVTTVWNSAGYVTNSSLPHASYSYSNLPNSYAQQNLHNGHGHSHDDGGHGHSHDGGGGHGHSHSHGRNRSQENRDHGHGHSHDHTDGGHGHSHDHTDGGHGHSHDHPDRGGHGHSHGNEHQHENPWVIHH</sequence>
<evidence type="ECO:0000256" key="5">
    <source>
        <dbReference type="ARBA" id="ARBA00022989"/>
    </source>
</evidence>
<evidence type="ECO:0000313" key="15">
    <source>
        <dbReference type="WBParaSite" id="ACRNAN_scaffold1225.g24739.t1"/>
    </source>
</evidence>
<feature type="region of interest" description="Disordered" evidence="11">
    <location>
        <begin position="292"/>
        <end position="394"/>
    </location>
</feature>
<evidence type="ECO:0000259" key="13">
    <source>
        <dbReference type="Pfam" id="PF01545"/>
    </source>
</evidence>
<feature type="compositionally biased region" description="Polar residues" evidence="11">
    <location>
        <begin position="292"/>
        <end position="301"/>
    </location>
</feature>
<evidence type="ECO:0000256" key="3">
    <source>
        <dbReference type="ARBA" id="ARBA00022692"/>
    </source>
</evidence>
<dbReference type="PANTHER" id="PTHR46531:SF1">
    <property type="entry name" value="ZINC TRANSPORTER 6"/>
    <property type="match status" value="1"/>
</dbReference>
<feature type="compositionally biased region" description="Basic and acidic residues" evidence="11">
    <location>
        <begin position="306"/>
        <end position="320"/>
    </location>
</feature>
<dbReference type="InterPro" id="IPR058533">
    <property type="entry name" value="Cation_efflux_TM"/>
</dbReference>
<reference evidence="15" key="1">
    <citation type="submission" date="2022-11" db="UniProtKB">
        <authorList>
            <consortium name="WormBaseParasite"/>
        </authorList>
    </citation>
    <scope>IDENTIFICATION</scope>
</reference>
<comment type="subunit">
    <text evidence="9">Heterodimer with SLC30A5; form a functional zinc ion transmembrane transporter.</text>
</comment>